<dbReference type="PANTHER" id="PTHR46844">
    <property type="entry name" value="SLR5058 PROTEIN"/>
    <property type="match status" value="1"/>
</dbReference>
<protein>
    <submittedName>
        <fullName evidence="5">ATP-binding protein</fullName>
    </submittedName>
</protein>
<evidence type="ECO:0000256" key="3">
    <source>
        <dbReference type="SAM" id="MobiDB-lite"/>
    </source>
</evidence>
<dbReference type="KEGG" id="sact:DMT42_27630"/>
<dbReference type="Pfam" id="PF05729">
    <property type="entry name" value="NACHT"/>
    <property type="match status" value="1"/>
</dbReference>
<dbReference type="InterPro" id="IPR007111">
    <property type="entry name" value="NACHT_NTPase"/>
</dbReference>
<dbReference type="OrthoDB" id="135105at2"/>
<dbReference type="InterPro" id="IPR054547">
    <property type="entry name" value="NNH1"/>
</dbReference>
<dbReference type="PROSITE" id="PS50837">
    <property type="entry name" value="NACHT"/>
    <property type="match status" value="1"/>
</dbReference>
<dbReference type="InterPro" id="IPR027417">
    <property type="entry name" value="P-loop_NTPase"/>
</dbReference>
<dbReference type="AlphaFoldDB" id="A0A2U9P7G4"/>
<evidence type="ECO:0000313" key="5">
    <source>
        <dbReference type="EMBL" id="AWT45690.1"/>
    </source>
</evidence>
<reference evidence="5 6" key="1">
    <citation type="submission" date="2018-06" db="EMBL/GenBank/DDBJ databases">
        <title>The complete genome sequence of a nosiheptide producer Streptomyces actuosus ATCC 25421: deducing the ability of producing a new class III lantibiotics.</title>
        <authorList>
            <person name="Liu W."/>
            <person name="Sun F."/>
            <person name="Hu Y."/>
        </authorList>
    </citation>
    <scope>NUCLEOTIDE SEQUENCE [LARGE SCALE GENOMIC DNA]</scope>
    <source>
        <strain evidence="5 6">ATCC 25421</strain>
    </source>
</reference>
<feature type="domain" description="NACHT" evidence="4">
    <location>
        <begin position="286"/>
        <end position="624"/>
    </location>
</feature>
<keyword evidence="6" id="KW-1185">Reference proteome</keyword>
<dbReference type="GO" id="GO:0005524">
    <property type="term" value="F:ATP binding"/>
    <property type="evidence" value="ECO:0007669"/>
    <property type="project" value="UniProtKB-KW"/>
</dbReference>
<evidence type="ECO:0000313" key="6">
    <source>
        <dbReference type="Proteomes" id="UP000247634"/>
    </source>
</evidence>
<dbReference type="SUPFAM" id="SSF52540">
    <property type="entry name" value="P-loop containing nucleoside triphosphate hydrolases"/>
    <property type="match status" value="1"/>
</dbReference>
<dbReference type="InterPro" id="IPR032675">
    <property type="entry name" value="LRR_dom_sf"/>
</dbReference>
<dbReference type="EMBL" id="CP029788">
    <property type="protein sequence ID" value="AWT45690.1"/>
    <property type="molecule type" value="Genomic_DNA"/>
</dbReference>
<evidence type="ECO:0000256" key="2">
    <source>
        <dbReference type="ARBA" id="ARBA00022840"/>
    </source>
</evidence>
<dbReference type="PANTHER" id="PTHR46844:SF1">
    <property type="entry name" value="SLR5058 PROTEIN"/>
    <property type="match status" value="1"/>
</dbReference>
<evidence type="ECO:0000259" key="4">
    <source>
        <dbReference type="PROSITE" id="PS50837"/>
    </source>
</evidence>
<proteinExistence type="predicted"/>
<accession>A0A2U9P7G4</accession>
<organism evidence="5 6">
    <name type="scientific">Streptomyces actuosus</name>
    <dbReference type="NCBI Taxonomy" id="1885"/>
    <lineage>
        <taxon>Bacteria</taxon>
        <taxon>Bacillati</taxon>
        <taxon>Actinomycetota</taxon>
        <taxon>Actinomycetes</taxon>
        <taxon>Kitasatosporales</taxon>
        <taxon>Streptomycetaceae</taxon>
        <taxon>Streptomyces</taxon>
    </lineage>
</organism>
<keyword evidence="1" id="KW-0547">Nucleotide-binding</keyword>
<name>A0A2U9P7G4_STRAS</name>
<gene>
    <name evidence="5" type="ORF">DMT42_27630</name>
</gene>
<evidence type="ECO:0000256" key="1">
    <source>
        <dbReference type="ARBA" id="ARBA00022741"/>
    </source>
</evidence>
<dbReference type="Proteomes" id="UP000247634">
    <property type="component" value="Chromosome"/>
</dbReference>
<dbReference type="Gene3D" id="3.40.50.300">
    <property type="entry name" value="P-loop containing nucleotide triphosphate hydrolases"/>
    <property type="match status" value="1"/>
</dbReference>
<dbReference type="Pfam" id="PF22733">
    <property type="entry name" value="NNH1"/>
    <property type="match status" value="1"/>
</dbReference>
<dbReference type="Gene3D" id="3.80.10.10">
    <property type="entry name" value="Ribonuclease Inhibitor"/>
    <property type="match status" value="1"/>
</dbReference>
<feature type="region of interest" description="Disordered" evidence="3">
    <location>
        <begin position="245"/>
        <end position="264"/>
    </location>
</feature>
<dbReference type="SUPFAM" id="SSF52058">
    <property type="entry name" value="L domain-like"/>
    <property type="match status" value="1"/>
</dbReference>
<keyword evidence="2 5" id="KW-0067">ATP-binding</keyword>
<dbReference type="RefSeq" id="WP_110630990.1">
    <property type="nucleotide sequence ID" value="NZ_CP029788.1"/>
</dbReference>
<sequence>MSAETAALRLGTTVARSAAQAWLGGRRREQERRMSMAELVELRVPGLPLQRRVTRQFEEIADAVLARLAPFIEREFRALDESGRRAVIDGVCDTIARADLSDAAILAADANPAEMVRRITGSVEPPVGLSETEERLYRALFAECCEYFVRIVRGLPVYEERALTELLARTTSLGTEIARILEQLPDRSLFAPEGTDRDGEFRRRYLELVSTTLDEVELFRSTSDRSAAQARLSVAYVSLRATGDDGPGRRARARSVPVPRPDMSDWEEEFGESVGLRVETALGGASRVLLRGEAGSGKTTLLRWLAVTAARGAFTGELAGWNGLTPVFVKLREYSGRPLPKPEAMLDSVAGTITGVMPRAWVERQLAAGTALLLIDGVDELLDGERRAVREWLRRLLAAYRDVRVVVTSRPAAAAADWLRREEFTALHLDRMTPPDLASFVRQWHHAVRELGEGLPCALEELPRYEQSLLNSLKDRPHLQSLAGTPLLASMLCAMHLNRGSQLPRDRMELYRSALHTLVHERDAHRNVPSAVDDGLSLKDKLVLLRDLAWRLSDNNRTEISLEQAGVFVGRKLTGMRHVDEQDGGVVLDRLRHRSGVLRSPAVGRLDFVHRTFQEYLAAEEAAEEDRIGNLVERAHLDLWRETIIMAAGHANRPQREELLGGILDRAEGEPRHARKLRLLAASCQETVPEVSQELGARLDEAVERLLPPRRETDPVALAAVGVSLLRKLPRTLSGLTEKAAARTVETVALIGGEEALALLAGYIDDTRDDVVSALIKSWRYFDADAYAHRVLSRMPLERRSPELTHPGQWRAALRLPSLKRLWISYPFEGMAALAELPSLSQLAFYSLRGEVDLSPLPRTQPELSLLALLGDESMSFRSLGALAELPQLSMLILGLNGVCDLSELRSGPKLTHLSLWDVPEGVDLGALSDCSGFDGLDIFGQQKCLPRGLDTVAALPGLALSLGNVDVATWLRSPGFVPPKVRSLSLYDCVLPEAPDALDFPGVDVHVH</sequence>